<feature type="compositionally biased region" description="Basic and acidic residues" evidence="1">
    <location>
        <begin position="96"/>
        <end position="105"/>
    </location>
</feature>
<proteinExistence type="predicted"/>
<feature type="transmembrane region" description="Helical" evidence="2">
    <location>
        <begin position="23"/>
        <end position="48"/>
    </location>
</feature>
<name>A0A1G7ZLC0_9RHOO</name>
<protein>
    <submittedName>
        <fullName evidence="3">Uncharacterized protein</fullName>
    </submittedName>
</protein>
<keyword evidence="2" id="KW-1133">Transmembrane helix</keyword>
<dbReference type="STRING" id="83767.SAMN05660652_01206"/>
<keyword evidence="4" id="KW-1185">Reference proteome</keyword>
<dbReference type="Proteomes" id="UP000198607">
    <property type="component" value="Unassembled WGS sequence"/>
</dbReference>
<feature type="compositionally biased region" description="Basic and acidic residues" evidence="1">
    <location>
        <begin position="150"/>
        <end position="161"/>
    </location>
</feature>
<evidence type="ECO:0000256" key="2">
    <source>
        <dbReference type="SAM" id="Phobius"/>
    </source>
</evidence>
<gene>
    <name evidence="3" type="ORF">SAMN05660652_01206</name>
</gene>
<sequence length="207" mass="21323">MAAEENGTTEDDSPGLRGLIARFAPMIGAGVAGLFVLILIGGEIYFAVKTRTLQSELTTVRKELKERGRVAGEQQAQLAALAQQVEAMKTALAAKSESDAKEEAAKAPTEAKPAEAAAKPVAEPAKPVAPAAAHKAPVAAEKQPVAAKNEAPKAEAPKAEAPKPAPAKAKASDAFSCDLAGKSPEEQAVILKRCVSVMDMPPPAGKR</sequence>
<evidence type="ECO:0000313" key="3">
    <source>
        <dbReference type="EMBL" id="SDH09387.1"/>
    </source>
</evidence>
<feature type="region of interest" description="Disordered" evidence="1">
    <location>
        <begin position="93"/>
        <end position="174"/>
    </location>
</feature>
<dbReference type="EMBL" id="FNCY01000003">
    <property type="protein sequence ID" value="SDH09387.1"/>
    <property type="molecule type" value="Genomic_DNA"/>
</dbReference>
<keyword evidence="2" id="KW-0472">Membrane</keyword>
<reference evidence="3 4" key="1">
    <citation type="submission" date="2016-10" db="EMBL/GenBank/DDBJ databases">
        <authorList>
            <person name="de Groot N.N."/>
        </authorList>
    </citation>
    <scope>NUCLEOTIDE SEQUENCE [LARGE SCALE GENOMIC DNA]</scope>
    <source>
        <strain evidence="3 4">DSM 5885</strain>
    </source>
</reference>
<accession>A0A1G7ZLC0</accession>
<evidence type="ECO:0000313" key="4">
    <source>
        <dbReference type="Proteomes" id="UP000198607"/>
    </source>
</evidence>
<keyword evidence="2" id="KW-0812">Transmembrane</keyword>
<organism evidence="3 4">
    <name type="scientific">Propionivibrio dicarboxylicus</name>
    <dbReference type="NCBI Taxonomy" id="83767"/>
    <lineage>
        <taxon>Bacteria</taxon>
        <taxon>Pseudomonadati</taxon>
        <taxon>Pseudomonadota</taxon>
        <taxon>Betaproteobacteria</taxon>
        <taxon>Rhodocyclales</taxon>
        <taxon>Rhodocyclaceae</taxon>
        <taxon>Propionivibrio</taxon>
    </lineage>
</organism>
<feature type="compositionally biased region" description="Low complexity" evidence="1">
    <location>
        <begin position="106"/>
        <end position="149"/>
    </location>
</feature>
<dbReference type="AlphaFoldDB" id="A0A1G7ZLC0"/>
<dbReference type="RefSeq" id="WP_143009777.1">
    <property type="nucleotide sequence ID" value="NZ_FNCY01000003.1"/>
</dbReference>
<evidence type="ECO:0000256" key="1">
    <source>
        <dbReference type="SAM" id="MobiDB-lite"/>
    </source>
</evidence>